<feature type="compositionally biased region" description="Basic and acidic residues" evidence="1">
    <location>
        <begin position="1"/>
        <end position="12"/>
    </location>
</feature>
<gene>
    <name evidence="2" type="ORF">L798_13058</name>
</gene>
<evidence type="ECO:0000313" key="3">
    <source>
        <dbReference type="Proteomes" id="UP000027135"/>
    </source>
</evidence>
<evidence type="ECO:0000313" key="2">
    <source>
        <dbReference type="EMBL" id="KDR12754.1"/>
    </source>
</evidence>
<dbReference type="Proteomes" id="UP000027135">
    <property type="component" value="Unassembled WGS sequence"/>
</dbReference>
<proteinExistence type="predicted"/>
<feature type="compositionally biased region" description="Polar residues" evidence="1">
    <location>
        <begin position="25"/>
        <end position="35"/>
    </location>
</feature>
<dbReference type="InParanoid" id="A0A067QSU5"/>
<dbReference type="EMBL" id="KK852992">
    <property type="protein sequence ID" value="KDR12754.1"/>
    <property type="molecule type" value="Genomic_DNA"/>
</dbReference>
<accession>A0A067QSU5</accession>
<reference evidence="2 3" key="1">
    <citation type="journal article" date="2014" name="Nat. Commun.">
        <title>Molecular traces of alternative social organization in a termite genome.</title>
        <authorList>
            <person name="Terrapon N."/>
            <person name="Li C."/>
            <person name="Robertson H.M."/>
            <person name="Ji L."/>
            <person name="Meng X."/>
            <person name="Booth W."/>
            <person name="Chen Z."/>
            <person name="Childers C.P."/>
            <person name="Glastad K.M."/>
            <person name="Gokhale K."/>
            <person name="Gowin J."/>
            <person name="Gronenberg W."/>
            <person name="Hermansen R.A."/>
            <person name="Hu H."/>
            <person name="Hunt B.G."/>
            <person name="Huylmans A.K."/>
            <person name="Khalil S.M."/>
            <person name="Mitchell R.D."/>
            <person name="Munoz-Torres M.C."/>
            <person name="Mustard J.A."/>
            <person name="Pan H."/>
            <person name="Reese J.T."/>
            <person name="Scharf M.E."/>
            <person name="Sun F."/>
            <person name="Vogel H."/>
            <person name="Xiao J."/>
            <person name="Yang W."/>
            <person name="Yang Z."/>
            <person name="Yang Z."/>
            <person name="Zhou J."/>
            <person name="Zhu J."/>
            <person name="Brent C.S."/>
            <person name="Elsik C.G."/>
            <person name="Goodisman M.A."/>
            <person name="Liberles D.A."/>
            <person name="Roe R.M."/>
            <person name="Vargo E.L."/>
            <person name="Vilcinskas A."/>
            <person name="Wang J."/>
            <person name="Bornberg-Bauer E."/>
            <person name="Korb J."/>
            <person name="Zhang G."/>
            <person name="Liebig J."/>
        </authorList>
    </citation>
    <scope>NUCLEOTIDE SEQUENCE [LARGE SCALE GENOMIC DNA]</scope>
    <source>
        <tissue evidence="2">Whole organism</tissue>
    </source>
</reference>
<evidence type="ECO:0000256" key="1">
    <source>
        <dbReference type="SAM" id="MobiDB-lite"/>
    </source>
</evidence>
<keyword evidence="3" id="KW-1185">Reference proteome</keyword>
<feature type="region of interest" description="Disordered" evidence="1">
    <location>
        <begin position="1"/>
        <end position="52"/>
    </location>
</feature>
<name>A0A067QSU5_ZOONE</name>
<protein>
    <submittedName>
        <fullName evidence="2">Uncharacterized protein</fullName>
    </submittedName>
</protein>
<sequence length="52" mass="6039">MQHPEDTTDHHPWQRVYGSQEKESLQNSFQLQPETNEAKRSFTPITSALLAK</sequence>
<organism evidence="2 3">
    <name type="scientific">Zootermopsis nevadensis</name>
    <name type="common">Dampwood termite</name>
    <dbReference type="NCBI Taxonomy" id="136037"/>
    <lineage>
        <taxon>Eukaryota</taxon>
        <taxon>Metazoa</taxon>
        <taxon>Ecdysozoa</taxon>
        <taxon>Arthropoda</taxon>
        <taxon>Hexapoda</taxon>
        <taxon>Insecta</taxon>
        <taxon>Pterygota</taxon>
        <taxon>Neoptera</taxon>
        <taxon>Polyneoptera</taxon>
        <taxon>Dictyoptera</taxon>
        <taxon>Blattodea</taxon>
        <taxon>Blattoidea</taxon>
        <taxon>Termitoidae</taxon>
        <taxon>Termopsidae</taxon>
        <taxon>Zootermopsis</taxon>
    </lineage>
</organism>
<dbReference type="AlphaFoldDB" id="A0A067QSU5"/>